<gene>
    <name evidence="1" type="ORF">D4Z93_02670</name>
</gene>
<keyword evidence="2" id="KW-1185">Reference proteome</keyword>
<dbReference type="RefSeq" id="WP_119970209.1">
    <property type="nucleotide sequence ID" value="NZ_CP032416.1"/>
</dbReference>
<dbReference type="AlphaFoldDB" id="A0A386H1F5"/>
<evidence type="ECO:0000313" key="1">
    <source>
        <dbReference type="EMBL" id="AYD39500.1"/>
    </source>
</evidence>
<proteinExistence type="predicted"/>
<dbReference type="Gene3D" id="3.40.30.10">
    <property type="entry name" value="Glutaredoxin"/>
    <property type="match status" value="1"/>
</dbReference>
<reference evidence="1 2" key="1">
    <citation type="journal article" date="2019" name="Int. J. Syst. Evol. Microbiol.">
        <title>Clostridium fermenticellae sp. nov., isolated from the mud in a fermentation cellar for the production of the Chinese liquor, baijiu.</title>
        <authorList>
            <person name="Xu P.X."/>
            <person name="Chai L.J."/>
            <person name="Qiu T."/>
            <person name="Zhang X.J."/>
            <person name="Lu Z.M."/>
            <person name="Xiao C."/>
            <person name="Wang S.T."/>
            <person name="Shen C.H."/>
            <person name="Shi J.S."/>
            <person name="Xu Z.H."/>
        </authorList>
    </citation>
    <scope>NUCLEOTIDE SEQUENCE [LARGE SCALE GENOMIC DNA]</scope>
    <source>
        <strain evidence="1 2">JN500901</strain>
    </source>
</reference>
<dbReference type="Pfam" id="PF01257">
    <property type="entry name" value="2Fe-2S_thioredx"/>
    <property type="match status" value="1"/>
</dbReference>
<evidence type="ECO:0000313" key="2">
    <source>
        <dbReference type="Proteomes" id="UP000266301"/>
    </source>
</evidence>
<dbReference type="KEGG" id="cfer:D4Z93_02670"/>
<dbReference type="Proteomes" id="UP000266301">
    <property type="component" value="Chromosome"/>
</dbReference>
<dbReference type="CDD" id="cd02980">
    <property type="entry name" value="TRX_Fd_family"/>
    <property type="match status" value="1"/>
</dbReference>
<accession>A0A386H1F5</accession>
<dbReference type="EMBL" id="CP032416">
    <property type="protein sequence ID" value="AYD39500.1"/>
    <property type="molecule type" value="Genomic_DNA"/>
</dbReference>
<dbReference type="SUPFAM" id="SSF52833">
    <property type="entry name" value="Thioredoxin-like"/>
    <property type="match status" value="1"/>
</dbReference>
<sequence>MIIIQVCMGTACYLKGANNIIKHLQKLISQYKLEDSIELKGSFCLRHCSDGVSVRIIGEEKIYSIKDKNVNQFFKNKIISKMH</sequence>
<dbReference type="OrthoDB" id="9807975at2"/>
<protein>
    <submittedName>
        <fullName evidence="1">(2Fe-2S) ferredoxin domain-containing protein</fullName>
    </submittedName>
</protein>
<organism evidence="1 2">
    <name type="scientific">Clostridium fermenticellae</name>
    <dbReference type="NCBI Taxonomy" id="2068654"/>
    <lineage>
        <taxon>Bacteria</taxon>
        <taxon>Bacillati</taxon>
        <taxon>Bacillota</taxon>
        <taxon>Clostridia</taxon>
        <taxon>Eubacteriales</taxon>
        <taxon>Clostridiaceae</taxon>
        <taxon>Clostridium</taxon>
    </lineage>
</organism>
<dbReference type="InterPro" id="IPR036249">
    <property type="entry name" value="Thioredoxin-like_sf"/>
</dbReference>
<name>A0A386H1F5_9CLOT</name>